<evidence type="ECO:0000256" key="3">
    <source>
        <dbReference type="ARBA" id="ARBA00022679"/>
    </source>
</evidence>
<keyword evidence="9" id="KW-1133">Transmembrane helix</keyword>
<evidence type="ECO:0000256" key="6">
    <source>
        <dbReference type="ARBA" id="ARBA00022840"/>
    </source>
</evidence>
<feature type="transmembrane region" description="Helical" evidence="9">
    <location>
        <begin position="706"/>
        <end position="730"/>
    </location>
</feature>
<dbReference type="GO" id="GO:0004674">
    <property type="term" value="F:protein serine/threonine kinase activity"/>
    <property type="evidence" value="ECO:0007669"/>
    <property type="project" value="UniProtKB-EC"/>
</dbReference>
<dbReference type="SUPFAM" id="SSF56112">
    <property type="entry name" value="Protein kinase-like (PK-like)"/>
    <property type="match status" value="1"/>
</dbReference>
<feature type="transmembrane region" description="Helical" evidence="9">
    <location>
        <begin position="615"/>
        <end position="641"/>
    </location>
</feature>
<evidence type="ECO:0000256" key="2">
    <source>
        <dbReference type="ARBA" id="ARBA00012513"/>
    </source>
</evidence>
<keyword evidence="5 11" id="KW-0418">Kinase</keyword>
<gene>
    <name evidence="11" type="ORF">HGB38_23485</name>
</gene>
<evidence type="ECO:0000256" key="4">
    <source>
        <dbReference type="ARBA" id="ARBA00022741"/>
    </source>
</evidence>
<dbReference type="PROSITE" id="PS50011">
    <property type="entry name" value="PROTEIN_KINASE_DOM"/>
    <property type="match status" value="1"/>
</dbReference>
<dbReference type="PANTHER" id="PTHR43671">
    <property type="entry name" value="SERINE/THREONINE-PROTEIN KINASE NEK"/>
    <property type="match status" value="1"/>
</dbReference>
<evidence type="ECO:0000313" key="11">
    <source>
        <dbReference type="EMBL" id="NKY29157.1"/>
    </source>
</evidence>
<evidence type="ECO:0000256" key="1">
    <source>
        <dbReference type="ARBA" id="ARBA00010886"/>
    </source>
</evidence>
<dbReference type="InterPro" id="IPR011009">
    <property type="entry name" value="Kinase-like_dom_sf"/>
</dbReference>
<dbReference type="AlphaFoldDB" id="A0A7X6L7H2"/>
<evidence type="ECO:0000256" key="5">
    <source>
        <dbReference type="ARBA" id="ARBA00022777"/>
    </source>
</evidence>
<feature type="transmembrane region" description="Helical" evidence="9">
    <location>
        <begin position="760"/>
        <end position="780"/>
    </location>
</feature>
<proteinExistence type="inferred from homology"/>
<comment type="similarity">
    <text evidence="1">Belongs to the protein kinase superfamily. NEK Ser/Thr protein kinase family. NIMA subfamily.</text>
</comment>
<comment type="caution">
    <text evidence="11">The sequence shown here is derived from an EMBL/GenBank/DDBJ whole genome shotgun (WGS) entry which is preliminary data.</text>
</comment>
<keyword evidence="9" id="KW-0812">Transmembrane</keyword>
<feature type="region of interest" description="Disordered" evidence="8">
    <location>
        <begin position="1"/>
        <end position="29"/>
    </location>
</feature>
<dbReference type="InterPro" id="IPR050660">
    <property type="entry name" value="NEK_Ser/Thr_kinase"/>
</dbReference>
<keyword evidence="3" id="KW-0808">Transferase</keyword>
<dbReference type="SMART" id="SM00220">
    <property type="entry name" value="S_TKc"/>
    <property type="match status" value="1"/>
</dbReference>
<reference evidence="11 12" key="1">
    <citation type="submission" date="2020-04" db="EMBL/GenBank/DDBJ databases">
        <title>MicrobeNet Type strains.</title>
        <authorList>
            <person name="Nicholson A.C."/>
        </authorList>
    </citation>
    <scope>NUCLEOTIDE SEQUENCE [LARGE SCALE GENOMIC DNA]</scope>
    <source>
        <strain evidence="11 12">DSM 44956</strain>
    </source>
</reference>
<keyword evidence="4 7" id="KW-0547">Nucleotide-binding</keyword>
<evidence type="ECO:0000256" key="9">
    <source>
        <dbReference type="SAM" id="Phobius"/>
    </source>
</evidence>
<keyword evidence="9" id="KW-0472">Membrane</keyword>
<sequence>MSANSGRSSDPDTGVSTRPRGGELSHAESDAVAAFSAAWKSTRRPPTIADYLPDATTLRREALLELIRVDLRHRWLRRPVTATSTVPEPATRLRLADYCAEFPELASDDIPAGLVYEEFVIRRQSGERVDPRECLREYPRQAEQLRELLNTDDIDQSTRRATTEDSSRTVLAHTGSVLADTALNRTTESVRDSEVTRTTAADLTGTATAAPTTIGTGPGRSDPLDRIEIGQRIDDFDLLTGLGSGAFARVFLARQRSLQRLVAVKISLDHGTEPQTLAQLDHDYIVRVFDQRLLDDAEGAARRLRLLYMQFLPGGTLLSVLRWVRATPPAERSGRLLLDAVDAAMEEKGEIRPTDSSVRAEIAKLSWPETVAWLGRRLAEALDYASTHGVLHRDVKPANVLLTAEGVPKLADFNISFSRNVEGTSPVAYFGGSLAYMSPEQLEACHPSFGRSAADLDTRADIYSLGVVLWELLTGAKPFDDRTAGAGDRGDDTTLEAMLERRSAGVDETALERIPADCPAALCRVLRTCLAPDRADRWSSGTILARQLEMCQDARARELVDPAPNSWRRRLRPHIVPVALAAMALPNVLASLYNIQHNQHLIISRMTEEAQQTFLIITGAVNAIFFPTGIALVLYMARYVLTVPRGLRKGRRYDPETLRRARRDALLMGDRAVAVAFSLWVLAGPVFLIALQVSTGGISTRSVVHFFSSLVVCGAMAVAYPFFLLTFYMVRCVYPLFLRHGDISPEDAVWLRGLDRRCNGYLAVAASVPLLAVAGVTFLPPSDIPSVIFAVRLLCVGGIIAFVGTYLIFRALEADLRALERVVDPEAAVTGSSEGRSARANKTAAETAA</sequence>
<dbReference type="Gene3D" id="1.10.510.10">
    <property type="entry name" value="Transferase(Phosphotransferase) domain 1"/>
    <property type="match status" value="2"/>
</dbReference>
<evidence type="ECO:0000259" key="10">
    <source>
        <dbReference type="PROSITE" id="PS50011"/>
    </source>
</evidence>
<keyword evidence="6 7" id="KW-0067">ATP-binding</keyword>
<evidence type="ECO:0000256" key="7">
    <source>
        <dbReference type="PROSITE-ProRule" id="PRU10141"/>
    </source>
</evidence>
<dbReference type="InterPro" id="IPR017441">
    <property type="entry name" value="Protein_kinase_ATP_BS"/>
</dbReference>
<feature type="transmembrane region" description="Helical" evidence="9">
    <location>
        <begin position="672"/>
        <end position="694"/>
    </location>
</feature>
<dbReference type="CDD" id="cd14014">
    <property type="entry name" value="STKc_PknB_like"/>
    <property type="match status" value="1"/>
</dbReference>
<dbReference type="InterPro" id="IPR008271">
    <property type="entry name" value="Ser/Thr_kinase_AS"/>
</dbReference>
<organism evidence="11 12">
    <name type="scientific">Nocardia gamkensis</name>
    <dbReference type="NCBI Taxonomy" id="352869"/>
    <lineage>
        <taxon>Bacteria</taxon>
        <taxon>Bacillati</taxon>
        <taxon>Actinomycetota</taxon>
        <taxon>Actinomycetes</taxon>
        <taxon>Mycobacteriales</taxon>
        <taxon>Nocardiaceae</taxon>
        <taxon>Nocardia</taxon>
    </lineage>
</organism>
<feature type="binding site" evidence="7">
    <location>
        <position position="265"/>
    </location>
    <ligand>
        <name>ATP</name>
        <dbReference type="ChEBI" id="CHEBI:30616"/>
    </ligand>
</feature>
<dbReference type="PROSITE" id="PS00108">
    <property type="entry name" value="PROTEIN_KINASE_ST"/>
    <property type="match status" value="1"/>
</dbReference>
<keyword evidence="12" id="KW-1185">Reference proteome</keyword>
<evidence type="ECO:0000313" key="12">
    <source>
        <dbReference type="Proteomes" id="UP000540698"/>
    </source>
</evidence>
<name>A0A7X6L7H2_9NOCA</name>
<dbReference type="InterPro" id="IPR000719">
    <property type="entry name" value="Prot_kinase_dom"/>
</dbReference>
<dbReference type="RefSeq" id="WP_084499176.1">
    <property type="nucleotide sequence ID" value="NZ_JAAXOS010000011.1"/>
</dbReference>
<accession>A0A7X6L7H2</accession>
<dbReference type="Pfam" id="PF00069">
    <property type="entry name" value="Pkinase"/>
    <property type="match status" value="1"/>
</dbReference>
<dbReference type="Proteomes" id="UP000540698">
    <property type="component" value="Unassembled WGS sequence"/>
</dbReference>
<dbReference type="EC" id="2.7.11.1" evidence="2"/>
<feature type="compositionally biased region" description="Basic and acidic residues" evidence="8">
    <location>
        <begin position="20"/>
        <end position="29"/>
    </location>
</feature>
<feature type="domain" description="Protein kinase" evidence="10">
    <location>
        <begin position="236"/>
        <end position="550"/>
    </location>
</feature>
<protein>
    <recommendedName>
        <fullName evidence="2">non-specific serine/threonine protein kinase</fullName>
        <ecNumber evidence="2">2.7.11.1</ecNumber>
    </recommendedName>
</protein>
<dbReference type="EMBL" id="JAAXOS010000011">
    <property type="protein sequence ID" value="NKY29157.1"/>
    <property type="molecule type" value="Genomic_DNA"/>
</dbReference>
<feature type="transmembrane region" description="Helical" evidence="9">
    <location>
        <begin position="786"/>
        <end position="809"/>
    </location>
</feature>
<dbReference type="PANTHER" id="PTHR43671:SF13">
    <property type="entry name" value="SERINE_THREONINE-PROTEIN KINASE NEK2"/>
    <property type="match status" value="1"/>
</dbReference>
<evidence type="ECO:0000256" key="8">
    <source>
        <dbReference type="SAM" id="MobiDB-lite"/>
    </source>
</evidence>
<dbReference type="GO" id="GO:0005524">
    <property type="term" value="F:ATP binding"/>
    <property type="evidence" value="ECO:0007669"/>
    <property type="project" value="UniProtKB-UniRule"/>
</dbReference>
<dbReference type="PROSITE" id="PS00107">
    <property type="entry name" value="PROTEIN_KINASE_ATP"/>
    <property type="match status" value="1"/>
</dbReference>